<keyword evidence="4" id="KW-1185">Reference proteome</keyword>
<dbReference type="OrthoDB" id="9801083at2"/>
<dbReference type="EMBL" id="CAACVJ010000556">
    <property type="protein sequence ID" value="VEP17354.1"/>
    <property type="molecule type" value="Genomic_DNA"/>
</dbReference>
<protein>
    <submittedName>
        <fullName evidence="3">NifZ domain-containing protein</fullName>
    </submittedName>
</protein>
<accession>A0A563W0X9</accession>
<dbReference type="Proteomes" id="UP000320055">
    <property type="component" value="Unassembled WGS sequence"/>
</dbReference>
<dbReference type="RefSeq" id="WP_144863340.1">
    <property type="nucleotide sequence ID" value="NZ_LR213770.1"/>
</dbReference>
<dbReference type="AlphaFoldDB" id="A0A563W0X9"/>
<evidence type="ECO:0000256" key="2">
    <source>
        <dbReference type="ARBA" id="ARBA00023231"/>
    </source>
</evidence>
<sequence length="87" mass="9711">MKLGDVELDQEPTFDLDSKVRVLKKIRNDGTFPGKRIGETLANKGDEGYIISIGTYLQTAYIYSVHFLETNSVVGCLGKELEQVTEN</sequence>
<dbReference type="InterPro" id="IPR007415">
    <property type="entry name" value="Nitrogenase_MoFe_mat_NifZ"/>
</dbReference>
<gene>
    <name evidence="3" type="ORF">H1P_60010</name>
</gene>
<evidence type="ECO:0000256" key="1">
    <source>
        <dbReference type="ARBA" id="ARBA00008027"/>
    </source>
</evidence>
<evidence type="ECO:0000313" key="4">
    <source>
        <dbReference type="Proteomes" id="UP000320055"/>
    </source>
</evidence>
<reference evidence="3 4" key="1">
    <citation type="submission" date="2019-01" db="EMBL/GenBank/DDBJ databases">
        <authorList>
            <person name="Brito A."/>
        </authorList>
    </citation>
    <scope>NUCLEOTIDE SEQUENCE [LARGE SCALE GENOMIC DNA]</scope>
    <source>
        <strain evidence="3">1</strain>
    </source>
</reference>
<proteinExistence type="inferred from homology"/>
<organism evidence="3 4">
    <name type="scientific">Hyella patelloides LEGE 07179</name>
    <dbReference type="NCBI Taxonomy" id="945734"/>
    <lineage>
        <taxon>Bacteria</taxon>
        <taxon>Bacillati</taxon>
        <taxon>Cyanobacteriota</taxon>
        <taxon>Cyanophyceae</taxon>
        <taxon>Pleurocapsales</taxon>
        <taxon>Hyellaceae</taxon>
        <taxon>Hyella</taxon>
    </lineage>
</organism>
<evidence type="ECO:0000313" key="3">
    <source>
        <dbReference type="EMBL" id="VEP17354.1"/>
    </source>
</evidence>
<name>A0A563W0X9_9CYAN</name>
<comment type="similarity">
    <text evidence="1">Belongs to the NifZ family.</text>
</comment>
<keyword evidence="2" id="KW-0535">Nitrogen fixation</keyword>
<dbReference type="GO" id="GO:0009399">
    <property type="term" value="P:nitrogen fixation"/>
    <property type="evidence" value="ECO:0007669"/>
    <property type="project" value="InterPro"/>
</dbReference>
<dbReference type="Pfam" id="PF04319">
    <property type="entry name" value="NifZ"/>
    <property type="match status" value="1"/>
</dbReference>